<sequence>MWNALEEDIWSLMLLPRLECSSVILAHCNLYFLGSSNFPASATRITRITGMYHHTQLIFVFLVETGFHHVAQAGLELLTSGDPPASTSQSAGITGLSHRTQP</sequence>
<dbReference type="Proteomes" id="UP000008225">
    <property type="component" value="Chromosome 12"/>
</dbReference>
<accession>A0A8I3WBA0</accession>
<dbReference type="PRINTS" id="PR02045">
    <property type="entry name" value="F138DOMAIN"/>
</dbReference>
<dbReference type="AlphaFoldDB" id="A0A8I3WBA0"/>
<name>A0A8I3WBA0_CALJA</name>
<dbReference type="GeneTree" id="ENSGT01120000271815"/>
<feature type="region of interest" description="Disordered" evidence="1">
    <location>
        <begin position="81"/>
        <end position="102"/>
    </location>
</feature>
<proteinExistence type="predicted"/>
<dbReference type="PANTHER" id="PTHR12138">
    <property type="entry name" value="PRIMATE-EXPANDED PROTEIN FAMILY"/>
    <property type="match status" value="1"/>
</dbReference>
<reference evidence="2" key="2">
    <citation type="submission" date="2025-08" db="UniProtKB">
        <authorList>
            <consortium name="Ensembl"/>
        </authorList>
    </citation>
    <scope>IDENTIFICATION</scope>
</reference>
<protein>
    <submittedName>
        <fullName evidence="2">Uncharacterized protein</fullName>
    </submittedName>
</protein>
<reference evidence="2" key="3">
    <citation type="submission" date="2025-09" db="UniProtKB">
        <authorList>
            <consortium name="Ensembl"/>
        </authorList>
    </citation>
    <scope>IDENTIFICATION</scope>
</reference>
<reference evidence="2 3" key="1">
    <citation type="submission" date="2009-03" db="EMBL/GenBank/DDBJ databases">
        <authorList>
            <person name="Warren W."/>
            <person name="Ye L."/>
            <person name="Minx P."/>
            <person name="Worley K."/>
            <person name="Gibbs R."/>
            <person name="Wilson R.K."/>
        </authorList>
    </citation>
    <scope>NUCLEOTIDE SEQUENCE [LARGE SCALE GENOMIC DNA]</scope>
</reference>
<feature type="compositionally biased region" description="Polar residues" evidence="1">
    <location>
        <begin position="85"/>
        <end position="102"/>
    </location>
</feature>
<keyword evidence="3" id="KW-1185">Reference proteome</keyword>
<evidence type="ECO:0000313" key="2">
    <source>
        <dbReference type="Ensembl" id="ENSCJAP00000084621.1"/>
    </source>
</evidence>
<organism evidence="2 3">
    <name type="scientific">Callithrix jacchus</name>
    <name type="common">White-tufted-ear marmoset</name>
    <name type="synonym">Simia Jacchus</name>
    <dbReference type="NCBI Taxonomy" id="9483"/>
    <lineage>
        <taxon>Eukaryota</taxon>
        <taxon>Metazoa</taxon>
        <taxon>Chordata</taxon>
        <taxon>Craniata</taxon>
        <taxon>Vertebrata</taxon>
        <taxon>Euteleostomi</taxon>
        <taxon>Mammalia</taxon>
        <taxon>Eutheria</taxon>
        <taxon>Euarchontoglires</taxon>
        <taxon>Primates</taxon>
        <taxon>Haplorrhini</taxon>
        <taxon>Platyrrhini</taxon>
        <taxon>Cebidae</taxon>
        <taxon>Callitrichinae</taxon>
        <taxon>Callithrix</taxon>
        <taxon>Callithrix</taxon>
    </lineage>
</organism>
<dbReference type="Ensembl" id="ENSCJAT00000146318.1">
    <property type="protein sequence ID" value="ENSCJAP00000084621.1"/>
    <property type="gene ID" value="ENSCJAG00000086661.1"/>
</dbReference>
<evidence type="ECO:0000313" key="3">
    <source>
        <dbReference type="Proteomes" id="UP000008225"/>
    </source>
</evidence>
<dbReference type="PANTHER" id="PTHR12138:SF161">
    <property type="entry name" value="SECRETED PROTEIN"/>
    <property type="match status" value="1"/>
</dbReference>
<evidence type="ECO:0000256" key="1">
    <source>
        <dbReference type="SAM" id="MobiDB-lite"/>
    </source>
</evidence>